<accession>A0A8D8T9B2</accession>
<feature type="domain" description="NOMO seventh transthyretin-like" evidence="12">
    <location>
        <begin position="582"/>
        <end position="648"/>
    </location>
</feature>
<dbReference type="SUPFAM" id="SSF49452">
    <property type="entry name" value="Starch-binding domain-like"/>
    <property type="match status" value="3"/>
</dbReference>
<dbReference type="Pfam" id="PF23193">
    <property type="entry name" value="NOMO_3rd"/>
    <property type="match status" value="1"/>
</dbReference>
<organism evidence="16">
    <name type="scientific">Cacopsylla melanoneura</name>
    <dbReference type="NCBI Taxonomy" id="428564"/>
    <lineage>
        <taxon>Eukaryota</taxon>
        <taxon>Metazoa</taxon>
        <taxon>Ecdysozoa</taxon>
        <taxon>Arthropoda</taxon>
        <taxon>Hexapoda</taxon>
        <taxon>Insecta</taxon>
        <taxon>Pterygota</taxon>
        <taxon>Neoptera</taxon>
        <taxon>Paraneoptera</taxon>
        <taxon>Hemiptera</taxon>
        <taxon>Sternorrhyncha</taxon>
        <taxon>Psylloidea</taxon>
        <taxon>Psyllidae</taxon>
        <taxon>Psyllinae</taxon>
        <taxon>Cacopsylla</taxon>
    </lineage>
</organism>
<feature type="domain" description="NOMO-like N-terminal beta-sandwich" evidence="9">
    <location>
        <begin position="32"/>
        <end position="115"/>
    </location>
</feature>
<evidence type="ECO:0000256" key="7">
    <source>
        <dbReference type="SAM" id="Phobius"/>
    </source>
</evidence>
<dbReference type="Pfam" id="PF23192">
    <property type="entry name" value="NOMO_12th"/>
    <property type="match status" value="1"/>
</dbReference>
<evidence type="ECO:0000313" key="16">
    <source>
        <dbReference type="EMBL" id="CAG6684235.1"/>
    </source>
</evidence>
<dbReference type="Pfam" id="PF22898">
    <property type="entry name" value="NOMO1-like_1st"/>
    <property type="match status" value="1"/>
</dbReference>
<keyword evidence="2 7" id="KW-0812">Transmembrane</keyword>
<reference evidence="16" key="1">
    <citation type="submission" date="2021-05" db="EMBL/GenBank/DDBJ databases">
        <authorList>
            <person name="Alioto T."/>
            <person name="Alioto T."/>
            <person name="Gomez Garrido J."/>
        </authorList>
    </citation>
    <scope>NUCLEOTIDE SEQUENCE</scope>
</reference>
<dbReference type="PANTHER" id="PTHR23303">
    <property type="entry name" value="CARBOXYPEPTIDASE REGULATORY REGION-CONTAINING"/>
    <property type="match status" value="1"/>
</dbReference>
<dbReference type="EMBL" id="HBUF01266334">
    <property type="protein sequence ID" value="CAG6684235.1"/>
    <property type="molecule type" value="Transcribed_RNA"/>
</dbReference>
<dbReference type="InterPro" id="IPR056189">
    <property type="entry name" value="NOMO_3rd"/>
</dbReference>
<feature type="domain" description="NOMO fifth transthyretin-like" evidence="15">
    <location>
        <begin position="406"/>
        <end position="489"/>
    </location>
</feature>
<protein>
    <submittedName>
        <fullName evidence="16">Nodal modulator 1</fullName>
    </submittedName>
</protein>
<dbReference type="InterPro" id="IPR056191">
    <property type="entry name" value="NOMO_12th"/>
</dbReference>
<evidence type="ECO:0000259" key="14">
    <source>
        <dbReference type="Pfam" id="PF23193"/>
    </source>
</evidence>
<keyword evidence="3 8" id="KW-0732">Signal</keyword>
<proteinExistence type="predicted"/>
<dbReference type="InterPro" id="IPR055073">
    <property type="entry name" value="NOMO1-like_9th"/>
</dbReference>
<dbReference type="EMBL" id="HBUF01266335">
    <property type="protein sequence ID" value="CAG6684236.1"/>
    <property type="molecule type" value="Transcribed_RNA"/>
</dbReference>
<feature type="transmembrane region" description="Helical" evidence="7">
    <location>
        <begin position="1124"/>
        <end position="1145"/>
    </location>
</feature>
<dbReference type="InterPro" id="IPR056190">
    <property type="entry name" value="NOMO_5th"/>
</dbReference>
<evidence type="ECO:0000256" key="2">
    <source>
        <dbReference type="ARBA" id="ARBA00022692"/>
    </source>
</evidence>
<feature type="domain" description="NOMO C-terminal transthyretin-like" evidence="13">
    <location>
        <begin position="1012"/>
        <end position="1109"/>
    </location>
</feature>
<dbReference type="InterPro" id="IPR051417">
    <property type="entry name" value="SDr/BOS_complex"/>
</dbReference>
<dbReference type="InterPro" id="IPR013784">
    <property type="entry name" value="Carb-bd-like_fold"/>
</dbReference>
<evidence type="ECO:0000256" key="1">
    <source>
        <dbReference type="ARBA" id="ARBA00004115"/>
    </source>
</evidence>
<evidence type="ECO:0000259" key="9">
    <source>
        <dbReference type="Pfam" id="PF22898"/>
    </source>
</evidence>
<evidence type="ECO:0000259" key="12">
    <source>
        <dbReference type="Pfam" id="PF23141"/>
    </source>
</evidence>
<dbReference type="Pfam" id="PF22904">
    <property type="entry name" value="NOMO1-like_2nd"/>
    <property type="match status" value="1"/>
</dbReference>
<feature type="chain" id="PRO_5036428642" evidence="8">
    <location>
        <begin position="25"/>
        <end position="1200"/>
    </location>
</feature>
<evidence type="ECO:0000259" key="10">
    <source>
        <dbReference type="Pfam" id="PF22902"/>
    </source>
</evidence>
<feature type="domain" description="NOMO second beta-sandwich" evidence="11">
    <location>
        <begin position="117"/>
        <end position="208"/>
    </location>
</feature>
<dbReference type="PANTHER" id="PTHR23303:SF14">
    <property type="entry name" value="BOS COMPLEX SUBUNIT NOMO1-RELATED"/>
    <property type="match status" value="1"/>
</dbReference>
<sequence length="1200" mass="132777">MKMPIPKFLFTVLCSAFLSFPSSANDIVGCNGFIKSEIDINFSKVEVKLMTKQGTLKDQTECAPNNGYYFLPLYDKGEYVLKVAAPPGWTFEPSEFILNADGVTDHCSLNKDINFEFKGFSIQGKVVGIGEQKGPPGIKVSLSSTDSKVRKTRLETTTAEDGSFQFKPVLPNQYLIEAQHPKWRFHKSQTSVRVVSDNVQVPLDSLVISGYDVVGMVTNDNEPLPNVHFVAFTPQSNKVVFHGCQTSNLSSFPAPVSVQDLKPVCYVTSDTEGRFLFPSLSPGQFTLVPFYQQGQIDIQPASLSFNVAHDSVVLDTKFQIMGFSMSGRILSSKESSGSPVPNAVVLIDDREVAHSSPDGQFVLENMRTGTYRLGVRTDDMRFSDVEIKASPTSTLLPPLHPTSYRVCGHVIPPSPARLVVFTSSSNGEVVFEETWTKEQTGEFCLFLSPGKYHASISVSDLDRTKAGLQFAPLKREVIVRDSVVTGINFSQLKAKLKGKVQCLDPALCVNFVLHLRNIATDQTMYDVVVKQGEYSVANMLPGEYEVILQNGGEWCWEQESVRVTVDSLVAVAPPLKQTGVAVSFVSSHATRVKYQMESESVAGEFNLSEGVTSTCVPRNGKYLFTPVSCHGYEQAQYKWQSGQGPVTLSAITHQFTSKIITDSKVDNLYITILNTQTRRVKKLGPLKPLSTATAHYYEYVFDTQLSPHEPILMTPSAPLLLFSPPTISHSGHNDCQESGEYFTAETGKLIEGHVVPSLAHVLVRLTNEDGVLVENGTTNSVGKYKFGPFRSEDQLIVSAEKEGYVLTGPDAQGNFRAHKLAEVIVEVKDKADARPLQGVLVSLSGGKSYRRNSLTGTDGKVSFLSLTPDQYYLRPMMKEYKFEPASQMINVSEAATAQVQWQGVRIAYSVLGEVTSLSGEPESGVTVEAVGQPNSNSDTACDQLKEDAITEPSGVFRIRGLKPQCNYHVRVSTEMNQHIERALPAVIPVQVKDGDVTLNKRLIALRPISKCQVNVYIESKHLNTLTVKLYRSRTNEPLTVLKLKTLSHLNEESALIPLTQVPIPREGGSYRVVLETSLKRSMYDLARVKLVEEFQVDGSFKLVEFEFNPALITVSEHVLNDMNNVLLCIILAGLGLLTIGVNHYNKLGQYVERVKTMVMNFNTNTREKMTRREREEDETGAVLMEAVPVLKRKIRAKKIM</sequence>
<evidence type="ECO:0000256" key="6">
    <source>
        <dbReference type="ARBA" id="ARBA00023136"/>
    </source>
</evidence>
<dbReference type="AlphaFoldDB" id="A0A8D8T9B2"/>
<evidence type="ECO:0000256" key="4">
    <source>
        <dbReference type="ARBA" id="ARBA00022824"/>
    </source>
</evidence>
<keyword evidence="4" id="KW-0256">Endoplasmic reticulum</keyword>
<comment type="subcellular location">
    <subcellularLocation>
        <location evidence="1">Endoplasmic reticulum membrane</location>
        <topology evidence="1">Single-pass type I membrane protein</topology>
    </subcellularLocation>
</comment>
<keyword evidence="5 7" id="KW-1133">Transmembrane helix</keyword>
<dbReference type="InterPro" id="IPR056319">
    <property type="entry name" value="NOMO_7th"/>
</dbReference>
<dbReference type="GO" id="GO:0005789">
    <property type="term" value="C:endoplasmic reticulum membrane"/>
    <property type="evidence" value="ECO:0007669"/>
    <property type="project" value="UniProtKB-SubCell"/>
</dbReference>
<evidence type="ECO:0000256" key="5">
    <source>
        <dbReference type="ARBA" id="ARBA00022989"/>
    </source>
</evidence>
<dbReference type="InterPro" id="IPR055074">
    <property type="entry name" value="NOMO1-3_2nd"/>
</dbReference>
<feature type="signal peptide" evidence="8">
    <location>
        <begin position="1"/>
        <end position="24"/>
    </location>
</feature>
<name>A0A8D8T9B2_9HEMI</name>
<feature type="domain" description="NOMO third transthyretin-like" evidence="14">
    <location>
        <begin position="216"/>
        <end position="319"/>
    </location>
</feature>
<dbReference type="Pfam" id="PF23141">
    <property type="entry name" value="Ig_NOMO"/>
    <property type="match status" value="1"/>
</dbReference>
<dbReference type="InterPro" id="IPR055075">
    <property type="entry name" value="NOMO-like_N"/>
</dbReference>
<evidence type="ECO:0000256" key="3">
    <source>
        <dbReference type="ARBA" id="ARBA00022729"/>
    </source>
</evidence>
<dbReference type="GO" id="GO:0030246">
    <property type="term" value="F:carbohydrate binding"/>
    <property type="evidence" value="ECO:0007669"/>
    <property type="project" value="InterPro"/>
</dbReference>
<evidence type="ECO:0000259" key="11">
    <source>
        <dbReference type="Pfam" id="PF22904"/>
    </source>
</evidence>
<keyword evidence="6 7" id="KW-0472">Membrane</keyword>
<evidence type="ECO:0000259" key="13">
    <source>
        <dbReference type="Pfam" id="PF23192"/>
    </source>
</evidence>
<dbReference type="Pfam" id="PF23194">
    <property type="entry name" value="NOMO_5th"/>
    <property type="match status" value="1"/>
</dbReference>
<feature type="domain" description="NOMO-like ninth beta-sandwich" evidence="10">
    <location>
        <begin position="747"/>
        <end position="817"/>
    </location>
</feature>
<evidence type="ECO:0000256" key="8">
    <source>
        <dbReference type="SAM" id="SignalP"/>
    </source>
</evidence>
<dbReference type="Pfam" id="PF22902">
    <property type="entry name" value="NOMO1-like_9th"/>
    <property type="match status" value="1"/>
</dbReference>
<evidence type="ECO:0000259" key="15">
    <source>
        <dbReference type="Pfam" id="PF23194"/>
    </source>
</evidence>